<gene>
    <name evidence="6" type="ORF">SPPG_06577</name>
</gene>
<dbReference type="OMA" id="YAMSPLQ"/>
<feature type="coiled-coil region" evidence="3">
    <location>
        <begin position="441"/>
        <end position="468"/>
    </location>
</feature>
<dbReference type="GO" id="GO:0046983">
    <property type="term" value="F:protein dimerization activity"/>
    <property type="evidence" value="ECO:0007669"/>
    <property type="project" value="InterPro"/>
</dbReference>
<keyword evidence="2" id="KW-0539">Nucleus</keyword>
<feature type="domain" description="BHLH" evidence="5">
    <location>
        <begin position="393"/>
        <end position="444"/>
    </location>
</feature>
<reference evidence="6 7" key="1">
    <citation type="submission" date="2009-08" db="EMBL/GenBank/DDBJ databases">
        <title>The Genome Sequence of Spizellomyces punctatus strain DAOM BR117.</title>
        <authorList>
            <consortium name="The Broad Institute Genome Sequencing Platform"/>
            <person name="Russ C."/>
            <person name="Cuomo C."/>
            <person name="Shea T."/>
            <person name="Young S.K."/>
            <person name="Zeng Q."/>
            <person name="Koehrsen M."/>
            <person name="Haas B."/>
            <person name="Borodovsky M."/>
            <person name="Guigo R."/>
            <person name="Alvarado L."/>
            <person name="Berlin A."/>
            <person name="Bochicchio J."/>
            <person name="Borenstein D."/>
            <person name="Chapman S."/>
            <person name="Chen Z."/>
            <person name="Engels R."/>
            <person name="Freedman E."/>
            <person name="Gellesch M."/>
            <person name="Goldberg J."/>
            <person name="Griggs A."/>
            <person name="Gujja S."/>
            <person name="Heiman D."/>
            <person name="Hepburn T."/>
            <person name="Howarth C."/>
            <person name="Jen D."/>
            <person name="Larson L."/>
            <person name="Lewis B."/>
            <person name="Mehta T."/>
            <person name="Park D."/>
            <person name="Pearson M."/>
            <person name="Roberts A."/>
            <person name="Saif S."/>
            <person name="Shenoy N."/>
            <person name="Sisk P."/>
            <person name="Stolte C."/>
            <person name="Sykes S."/>
            <person name="Thomson T."/>
            <person name="Walk T."/>
            <person name="White J."/>
            <person name="Yandava C."/>
            <person name="Burger G."/>
            <person name="Gray M.W."/>
            <person name="Holland P.W.H."/>
            <person name="King N."/>
            <person name="Lang F.B.F."/>
            <person name="Roger A.J."/>
            <person name="Ruiz-Trillo I."/>
            <person name="Lander E."/>
            <person name="Nusbaum C."/>
        </authorList>
    </citation>
    <scope>NUCLEOTIDE SEQUENCE [LARGE SCALE GENOMIC DNA]</scope>
    <source>
        <strain evidence="6 7">DAOM BR117</strain>
    </source>
</reference>
<dbReference type="GO" id="GO:0090575">
    <property type="term" value="C:RNA polymerase II transcription regulator complex"/>
    <property type="evidence" value="ECO:0007669"/>
    <property type="project" value="TreeGrafter"/>
</dbReference>
<accession>A0A0L0HBR3</accession>
<proteinExistence type="predicted"/>
<dbReference type="GeneID" id="27689869"/>
<dbReference type="PANTHER" id="PTHR10328:SF15">
    <property type="entry name" value="BHLH TRANSCRIPTION FACTOR"/>
    <property type="match status" value="1"/>
</dbReference>
<dbReference type="EMBL" id="KQ257461">
    <property type="protein sequence ID" value="KNC98173.1"/>
    <property type="molecule type" value="Genomic_DNA"/>
</dbReference>
<feature type="compositionally biased region" description="Low complexity" evidence="4">
    <location>
        <begin position="243"/>
        <end position="261"/>
    </location>
</feature>
<dbReference type="VEuPathDB" id="FungiDB:SPPG_06577"/>
<dbReference type="PROSITE" id="PS50888">
    <property type="entry name" value="BHLH"/>
    <property type="match status" value="1"/>
</dbReference>
<keyword evidence="7" id="KW-1185">Reference proteome</keyword>
<keyword evidence="1" id="KW-0238">DNA-binding</keyword>
<name>A0A0L0HBR3_SPIPD</name>
<protein>
    <recommendedName>
        <fullName evidence="5">BHLH domain-containing protein</fullName>
    </recommendedName>
</protein>
<evidence type="ECO:0000259" key="5">
    <source>
        <dbReference type="PROSITE" id="PS50888"/>
    </source>
</evidence>
<dbReference type="InParanoid" id="A0A0L0HBR3"/>
<dbReference type="Pfam" id="PF00010">
    <property type="entry name" value="HLH"/>
    <property type="match status" value="1"/>
</dbReference>
<dbReference type="SMART" id="SM00353">
    <property type="entry name" value="HLH"/>
    <property type="match status" value="1"/>
</dbReference>
<dbReference type="STRING" id="645134.A0A0L0HBR3"/>
<evidence type="ECO:0000313" key="7">
    <source>
        <dbReference type="Proteomes" id="UP000053201"/>
    </source>
</evidence>
<evidence type="ECO:0000256" key="3">
    <source>
        <dbReference type="SAM" id="Coils"/>
    </source>
</evidence>
<dbReference type="RefSeq" id="XP_016606213.1">
    <property type="nucleotide sequence ID" value="XM_016754777.1"/>
</dbReference>
<dbReference type="SUPFAM" id="SSF47459">
    <property type="entry name" value="HLH, helix-loop-helix DNA-binding domain"/>
    <property type="match status" value="1"/>
</dbReference>
<dbReference type="Proteomes" id="UP000053201">
    <property type="component" value="Unassembled WGS sequence"/>
</dbReference>
<evidence type="ECO:0000256" key="4">
    <source>
        <dbReference type="SAM" id="MobiDB-lite"/>
    </source>
</evidence>
<dbReference type="PANTHER" id="PTHR10328">
    <property type="entry name" value="PROTEIN MAX MYC-ASSOCIATED FACTOR X"/>
    <property type="match status" value="1"/>
</dbReference>
<dbReference type="OrthoDB" id="5344169at2759"/>
<evidence type="ECO:0000256" key="1">
    <source>
        <dbReference type="ARBA" id="ARBA00023125"/>
    </source>
</evidence>
<organism evidence="6 7">
    <name type="scientific">Spizellomyces punctatus (strain DAOM BR117)</name>
    <dbReference type="NCBI Taxonomy" id="645134"/>
    <lineage>
        <taxon>Eukaryota</taxon>
        <taxon>Fungi</taxon>
        <taxon>Fungi incertae sedis</taxon>
        <taxon>Chytridiomycota</taxon>
        <taxon>Chytridiomycota incertae sedis</taxon>
        <taxon>Chytridiomycetes</taxon>
        <taxon>Spizellomycetales</taxon>
        <taxon>Spizellomycetaceae</taxon>
        <taxon>Spizellomyces</taxon>
    </lineage>
</organism>
<dbReference type="InterPro" id="IPR036638">
    <property type="entry name" value="HLH_DNA-bd_sf"/>
</dbReference>
<dbReference type="GO" id="GO:0045944">
    <property type="term" value="P:positive regulation of transcription by RNA polymerase II"/>
    <property type="evidence" value="ECO:0007669"/>
    <property type="project" value="TreeGrafter"/>
</dbReference>
<sequence>MEKDMFLYSSSLLDSFQQSMDSTDYSLHSHEDMDVAFPSLSHIVSSAYKGDAIYSPYVQPTTTNNEDDEVLLTPLISPAMTPSTDFSRMTISQHNQLFSPLTSPALHPQDSIDSISLGFSFSSLANLDSISASVSASPSLPPMCAINAALSSPALPPSKPFQTPHVGASPALPPQNLEMSSPALVGMQSPALNGMASPGLAGLRERPKKTPLASPYIVPRKGALVSPALKPLRARSTHSPEATSSTTTTTTTTTTTSSSSTAPVFKTPFPVLPVTATSSQQQQHAAAAATLISPALTPQLAPSLHGLDLAPITPAQLMKLDGLASPDGTEPAPNVLNALVSPCLKPLLPNGSANNMDAALRLTQKSNYQNIKEGHTEQLGLKYNKDVTASVEARRDCHKQAEQRRRDSLKQCFDELRRVLPPIHEKNPSKVVVLKKCCEYIADLQLREQETERVLAELRRELAVAKGNA</sequence>
<feature type="region of interest" description="Disordered" evidence="4">
    <location>
        <begin position="231"/>
        <end position="265"/>
    </location>
</feature>
<dbReference type="GO" id="GO:0003677">
    <property type="term" value="F:DNA binding"/>
    <property type="evidence" value="ECO:0007669"/>
    <property type="project" value="UniProtKB-KW"/>
</dbReference>
<dbReference type="Gene3D" id="4.10.280.10">
    <property type="entry name" value="Helix-loop-helix DNA-binding domain"/>
    <property type="match status" value="1"/>
</dbReference>
<dbReference type="GO" id="GO:0003700">
    <property type="term" value="F:DNA-binding transcription factor activity"/>
    <property type="evidence" value="ECO:0007669"/>
    <property type="project" value="TreeGrafter"/>
</dbReference>
<evidence type="ECO:0000256" key="2">
    <source>
        <dbReference type="ARBA" id="ARBA00023242"/>
    </source>
</evidence>
<dbReference type="eggNOG" id="ENOG502S7T4">
    <property type="taxonomic scope" value="Eukaryota"/>
</dbReference>
<keyword evidence="3" id="KW-0175">Coiled coil</keyword>
<dbReference type="AlphaFoldDB" id="A0A0L0HBR3"/>
<dbReference type="InterPro" id="IPR011598">
    <property type="entry name" value="bHLH_dom"/>
</dbReference>
<evidence type="ECO:0000313" key="6">
    <source>
        <dbReference type="EMBL" id="KNC98173.1"/>
    </source>
</evidence>